<dbReference type="PANTHER" id="PTHR39289">
    <property type="match status" value="1"/>
</dbReference>
<dbReference type="EC" id="4.2.1.108" evidence="3 8"/>
<comment type="similarity">
    <text evidence="2 8">Belongs to the ectoine synthase family.</text>
</comment>
<evidence type="ECO:0000256" key="8">
    <source>
        <dbReference type="HAMAP-Rule" id="MF_01255"/>
    </source>
</evidence>
<protein>
    <recommendedName>
        <fullName evidence="4 8">L-ectoine synthase</fullName>
        <ecNumber evidence="3 8">4.2.1.108</ecNumber>
    </recommendedName>
    <alternativeName>
        <fullName evidence="6 8">N-acetyldiaminobutyrate dehydratase</fullName>
    </alternativeName>
</protein>
<dbReference type="PANTHER" id="PTHR39289:SF1">
    <property type="entry name" value="L-ECTOINE SYNTHASE"/>
    <property type="match status" value="1"/>
</dbReference>
<accession>A0A927JAL7</accession>
<evidence type="ECO:0000256" key="6">
    <source>
        <dbReference type="ARBA" id="ARBA00033271"/>
    </source>
</evidence>
<evidence type="ECO:0000256" key="1">
    <source>
        <dbReference type="ARBA" id="ARBA00005181"/>
    </source>
</evidence>
<dbReference type="Pfam" id="PF06339">
    <property type="entry name" value="Ectoine_synth"/>
    <property type="match status" value="1"/>
</dbReference>
<comment type="caution">
    <text evidence="9">The sequence shown here is derived from an EMBL/GenBank/DDBJ whole genome shotgun (WGS) entry which is preliminary data.</text>
</comment>
<dbReference type="EMBL" id="JACYWE010000002">
    <property type="protein sequence ID" value="MBD8505664.1"/>
    <property type="molecule type" value="Genomic_DNA"/>
</dbReference>
<dbReference type="InterPro" id="IPR010462">
    <property type="entry name" value="Ectoine_synth"/>
</dbReference>
<proteinExistence type="inferred from homology"/>
<dbReference type="InterPro" id="IPR011051">
    <property type="entry name" value="RmlC_Cupin_sf"/>
</dbReference>
<evidence type="ECO:0000256" key="5">
    <source>
        <dbReference type="ARBA" id="ARBA00023239"/>
    </source>
</evidence>
<evidence type="ECO:0000313" key="9">
    <source>
        <dbReference type="EMBL" id="MBD8505664.1"/>
    </source>
</evidence>
<comment type="pathway">
    <text evidence="1 8">Amine and polyamine biosynthesis; ectoine biosynthesis; L-ectoine from L-aspartate 4-semialdehyde: step 3/3.</text>
</comment>
<dbReference type="HAMAP" id="MF_01255">
    <property type="entry name" value="Ectoine_synth"/>
    <property type="match status" value="1"/>
</dbReference>
<dbReference type="AlphaFoldDB" id="A0A927JAL7"/>
<comment type="catalytic activity">
    <reaction evidence="7 8">
        <text>(2S)-4-acetamido-2-aminobutanoate = L-ectoine + H2O</text>
        <dbReference type="Rhea" id="RHEA:17281"/>
        <dbReference type="ChEBI" id="CHEBI:15377"/>
        <dbReference type="ChEBI" id="CHEBI:58515"/>
        <dbReference type="ChEBI" id="CHEBI:58929"/>
        <dbReference type="EC" id="4.2.1.108"/>
    </reaction>
</comment>
<keyword evidence="10" id="KW-1185">Reference proteome</keyword>
<dbReference type="GO" id="GO:0019491">
    <property type="term" value="P:ectoine biosynthetic process"/>
    <property type="evidence" value="ECO:0007669"/>
    <property type="project" value="UniProtKB-UniRule"/>
</dbReference>
<dbReference type="GO" id="GO:0033990">
    <property type="term" value="F:ectoine synthase activity"/>
    <property type="evidence" value="ECO:0007669"/>
    <property type="project" value="UniProtKB-EC"/>
</dbReference>
<organism evidence="9 10">
    <name type="scientific">Lolliginicoccus lacisalsi</name>
    <dbReference type="NCBI Taxonomy" id="2742202"/>
    <lineage>
        <taxon>Bacteria</taxon>
        <taxon>Bacillati</taxon>
        <taxon>Actinomycetota</taxon>
        <taxon>Actinomycetes</taxon>
        <taxon>Mycobacteriales</taxon>
        <taxon>Hoyosellaceae</taxon>
        <taxon>Lolliginicoccus</taxon>
    </lineage>
</organism>
<evidence type="ECO:0000256" key="4">
    <source>
        <dbReference type="ARBA" id="ARBA00019707"/>
    </source>
</evidence>
<dbReference type="InterPro" id="IPR014710">
    <property type="entry name" value="RmlC-like_jellyroll"/>
</dbReference>
<dbReference type="CDD" id="cd06978">
    <property type="entry name" value="cupin_EctC"/>
    <property type="match status" value="1"/>
</dbReference>
<dbReference type="NCBIfam" id="NF009806">
    <property type="entry name" value="PRK13290.1"/>
    <property type="match status" value="1"/>
</dbReference>
<evidence type="ECO:0000256" key="3">
    <source>
        <dbReference type="ARBA" id="ARBA00013192"/>
    </source>
</evidence>
<sequence>MIVRTTQDITNTERDVEAENGNWRSKRIVLADDRVGFSFHETVIKAGTVNDFWYANHVEAVWLVEGRGRLTDLETGTIYDIGPGSMYLLNGFEKHRLEVDEQMRMMCVFNPPVTGREVHDEHGVYPLITLDE</sequence>
<name>A0A927JAL7_9ACTN</name>
<dbReference type="Proteomes" id="UP000642993">
    <property type="component" value="Unassembled WGS sequence"/>
</dbReference>
<comment type="function">
    <text evidence="8">Catalyzes the circularization of gamma-N-acetyl-alpha,gamma-diaminobutyric acid (ADABA) to ectoine (1,4,5,6-tetrahydro-2-methyl-4-pyrimidine carboxylic acid), which is an excellent osmoprotectant.</text>
</comment>
<dbReference type="SUPFAM" id="SSF51182">
    <property type="entry name" value="RmlC-like cupins"/>
    <property type="match status" value="1"/>
</dbReference>
<reference evidence="9" key="1">
    <citation type="submission" date="2020-09" db="EMBL/GenBank/DDBJ databases">
        <title>Hoyosella lacisalsi sp. nov., a halotolerant actinobacterium isolated from soil of Lake Gudzhirganskoe.</title>
        <authorList>
            <person name="Yang Q."/>
            <person name="Guo P.Y."/>
            <person name="Liu S.W."/>
            <person name="Li F.N."/>
            <person name="Sun C.H."/>
        </authorList>
    </citation>
    <scope>NUCLEOTIDE SEQUENCE</scope>
    <source>
        <strain evidence="9">G463</strain>
    </source>
</reference>
<dbReference type="Gene3D" id="2.60.120.10">
    <property type="entry name" value="Jelly Rolls"/>
    <property type="match status" value="1"/>
</dbReference>
<gene>
    <name evidence="8" type="primary">ectC</name>
    <name evidence="9" type="ORF">HT102_04075</name>
</gene>
<keyword evidence="5 8" id="KW-0456">Lyase</keyword>
<evidence type="ECO:0000256" key="7">
    <source>
        <dbReference type="ARBA" id="ARBA00048714"/>
    </source>
</evidence>
<dbReference type="RefSeq" id="WP_192038145.1">
    <property type="nucleotide sequence ID" value="NZ_JACYWE010000002.1"/>
</dbReference>
<evidence type="ECO:0000256" key="2">
    <source>
        <dbReference type="ARBA" id="ARBA00009637"/>
    </source>
</evidence>
<evidence type="ECO:0000313" key="10">
    <source>
        <dbReference type="Proteomes" id="UP000642993"/>
    </source>
</evidence>